<dbReference type="PANTHER" id="PTHR13236">
    <property type="entry name" value="DYNEIN 2 LIGHT INTERMEDIATE CHAIN, ISOFORM 2"/>
    <property type="match status" value="1"/>
</dbReference>
<evidence type="ECO:0000256" key="12">
    <source>
        <dbReference type="ARBA" id="ARBA00023175"/>
    </source>
</evidence>
<accession>A0A078B0P5</accession>
<evidence type="ECO:0000256" key="2">
    <source>
        <dbReference type="ARBA" id="ARBA00004300"/>
    </source>
</evidence>
<evidence type="ECO:0000256" key="13">
    <source>
        <dbReference type="ARBA" id="ARBA00023212"/>
    </source>
</evidence>
<dbReference type="SUPFAM" id="SSF52540">
    <property type="entry name" value="P-loop containing nucleoside triphosphate hydrolases"/>
    <property type="match status" value="1"/>
</dbReference>
<keyword evidence="14" id="KW-0966">Cell projection</keyword>
<evidence type="ECO:0000256" key="11">
    <source>
        <dbReference type="ARBA" id="ARBA00023069"/>
    </source>
</evidence>
<dbReference type="InterPro" id="IPR022780">
    <property type="entry name" value="Dynein_light_int_chain"/>
</dbReference>
<evidence type="ECO:0000256" key="3">
    <source>
        <dbReference type="ARBA" id="ARBA00004430"/>
    </source>
</evidence>
<dbReference type="EMBL" id="CCKQ01015114">
    <property type="protein sequence ID" value="CDW86922.1"/>
    <property type="molecule type" value="Genomic_DNA"/>
</dbReference>
<feature type="region of interest" description="Disordered" evidence="16">
    <location>
        <begin position="1"/>
        <end position="21"/>
    </location>
</feature>
<keyword evidence="6" id="KW-0217">Developmental protein</keyword>
<evidence type="ECO:0000256" key="7">
    <source>
        <dbReference type="ARBA" id="ARBA00022490"/>
    </source>
</evidence>
<keyword evidence="9" id="KW-0970">Cilium biogenesis/degradation</keyword>
<evidence type="ECO:0000256" key="5">
    <source>
        <dbReference type="ARBA" id="ARBA00018863"/>
    </source>
</evidence>
<dbReference type="GO" id="GO:0005813">
    <property type="term" value="C:centrosome"/>
    <property type="evidence" value="ECO:0007669"/>
    <property type="project" value="UniProtKB-SubCell"/>
</dbReference>
<dbReference type="Gene3D" id="3.40.50.300">
    <property type="entry name" value="P-loop containing nucleotide triphosphate hydrolases"/>
    <property type="match status" value="1"/>
</dbReference>
<feature type="coiled-coil region" evidence="15">
    <location>
        <begin position="348"/>
        <end position="383"/>
    </location>
</feature>
<name>A0A078B0P5_STYLE</name>
<dbReference type="CDD" id="cd00882">
    <property type="entry name" value="Ras_like_GTPase"/>
    <property type="match status" value="1"/>
</dbReference>
<evidence type="ECO:0000256" key="6">
    <source>
        <dbReference type="ARBA" id="ARBA00022473"/>
    </source>
</evidence>
<evidence type="ECO:0000256" key="8">
    <source>
        <dbReference type="ARBA" id="ARBA00022701"/>
    </source>
</evidence>
<dbReference type="AlphaFoldDB" id="A0A078B0P5"/>
<keyword evidence="15" id="KW-0175">Coiled coil</keyword>
<gene>
    <name evidence="17" type="primary">Contig5394.g5769</name>
    <name evidence="17" type="ORF">STYLEM_16022</name>
</gene>
<keyword evidence="10" id="KW-0243">Dynein</keyword>
<dbReference type="GO" id="GO:0035721">
    <property type="term" value="P:intraciliary retrograde transport"/>
    <property type="evidence" value="ECO:0007669"/>
    <property type="project" value="InterPro"/>
</dbReference>
<dbReference type="GO" id="GO:0035735">
    <property type="term" value="P:intraciliary transport involved in cilium assembly"/>
    <property type="evidence" value="ECO:0007669"/>
    <property type="project" value="InterPro"/>
</dbReference>
<dbReference type="GO" id="GO:0045504">
    <property type="term" value="F:dynein heavy chain binding"/>
    <property type="evidence" value="ECO:0007669"/>
    <property type="project" value="TreeGrafter"/>
</dbReference>
<comment type="subcellular location">
    <subcellularLocation>
        <location evidence="3">Cytoplasm</location>
        <location evidence="3">Cytoskeleton</location>
        <location evidence="3">Cilium axoneme</location>
    </subcellularLocation>
    <subcellularLocation>
        <location evidence="1">Cytoplasm</location>
        <location evidence="1">Cytoskeleton</location>
        <location evidence="1">Cilium basal body</location>
    </subcellularLocation>
    <subcellularLocation>
        <location evidence="2">Cytoplasm</location>
        <location evidence="2">Cytoskeleton</location>
        <location evidence="2">Microtubule organizing center</location>
        <location evidence="2">Centrosome</location>
    </subcellularLocation>
</comment>
<dbReference type="InterPro" id="IPR027417">
    <property type="entry name" value="P-loop_NTPase"/>
</dbReference>
<dbReference type="GO" id="GO:0005930">
    <property type="term" value="C:axoneme"/>
    <property type="evidence" value="ECO:0007669"/>
    <property type="project" value="UniProtKB-SubCell"/>
</dbReference>
<evidence type="ECO:0000256" key="14">
    <source>
        <dbReference type="ARBA" id="ARBA00023273"/>
    </source>
</evidence>
<dbReference type="OrthoDB" id="10263060at2759"/>
<evidence type="ECO:0000256" key="10">
    <source>
        <dbReference type="ARBA" id="ARBA00023017"/>
    </source>
</evidence>
<evidence type="ECO:0000256" key="1">
    <source>
        <dbReference type="ARBA" id="ARBA00004120"/>
    </source>
</evidence>
<evidence type="ECO:0000256" key="9">
    <source>
        <dbReference type="ARBA" id="ARBA00022794"/>
    </source>
</evidence>
<keyword evidence="12" id="KW-0505">Motor protein</keyword>
<dbReference type="InParanoid" id="A0A078B0P5"/>
<evidence type="ECO:0000256" key="4">
    <source>
        <dbReference type="ARBA" id="ARBA00006831"/>
    </source>
</evidence>
<dbReference type="GO" id="GO:0005868">
    <property type="term" value="C:cytoplasmic dynein complex"/>
    <property type="evidence" value="ECO:0007669"/>
    <property type="project" value="InterPro"/>
</dbReference>
<keyword evidence="18" id="KW-1185">Reference proteome</keyword>
<keyword evidence="13" id="KW-0206">Cytoskeleton</keyword>
<comment type="similarity">
    <text evidence="4">Belongs to the dynein light intermediate chain family.</text>
</comment>
<organism evidence="17 18">
    <name type="scientific">Stylonychia lemnae</name>
    <name type="common">Ciliate</name>
    <dbReference type="NCBI Taxonomy" id="5949"/>
    <lineage>
        <taxon>Eukaryota</taxon>
        <taxon>Sar</taxon>
        <taxon>Alveolata</taxon>
        <taxon>Ciliophora</taxon>
        <taxon>Intramacronucleata</taxon>
        <taxon>Spirotrichea</taxon>
        <taxon>Stichotrichia</taxon>
        <taxon>Sporadotrichida</taxon>
        <taxon>Oxytrichidae</taxon>
        <taxon>Stylonychinae</taxon>
        <taxon>Stylonychia</taxon>
    </lineage>
</organism>
<protein>
    <recommendedName>
        <fullName evidence="5">Cytoplasmic dynein 2 light intermediate chain 1</fullName>
    </recommendedName>
</protein>
<proteinExistence type="inferred from homology"/>
<dbReference type="InterPro" id="IPR040045">
    <property type="entry name" value="DYNC2LI1"/>
</dbReference>
<keyword evidence="11" id="KW-0969">Cilium</keyword>
<dbReference type="Proteomes" id="UP000039865">
    <property type="component" value="Unassembled WGS sequence"/>
</dbReference>
<keyword evidence="8" id="KW-0493">Microtubule</keyword>
<evidence type="ECO:0000256" key="16">
    <source>
        <dbReference type="SAM" id="MobiDB-lite"/>
    </source>
</evidence>
<dbReference type="GO" id="GO:0036064">
    <property type="term" value="C:ciliary basal body"/>
    <property type="evidence" value="ECO:0007669"/>
    <property type="project" value="TreeGrafter"/>
</dbReference>
<evidence type="ECO:0000313" key="17">
    <source>
        <dbReference type="EMBL" id="CDW86922.1"/>
    </source>
</evidence>
<dbReference type="GO" id="GO:0005874">
    <property type="term" value="C:microtubule"/>
    <property type="evidence" value="ECO:0007669"/>
    <property type="project" value="UniProtKB-KW"/>
</dbReference>
<dbReference type="PANTHER" id="PTHR13236:SF0">
    <property type="entry name" value="CYTOPLASMIC DYNEIN 2 LIGHT INTERMEDIATE CHAIN 1"/>
    <property type="match status" value="1"/>
</dbReference>
<evidence type="ECO:0000313" key="18">
    <source>
        <dbReference type="Proteomes" id="UP000039865"/>
    </source>
</evidence>
<dbReference type="OMA" id="FWEIAQG"/>
<sequence>MEALHRNGFVEVNGQQNPNDPSFLQQQELQKMANQSLGNDLWILASQKIQEQMSILLILYQLLCLGISQEKTVVFVGEKQSGKSSLIAKFLDDPVKDDMKETTALDFRYGTRTKDDKKQKVNIYELGGGRTLSALLAAPLTAFSISSTAVCIVLDLSAPGGAIDSLQYWITVVREHSQKALEELQKNVPRVFDQMQQRASEKYEKHDDRNKINITLVPIIVLCSKFDIFANQYESVKKKQLCLALRYICHQNGCDLVFASVKEKIPTQLYKAMIARHVFDNNLQTKVDKDHNQALNIYAGTDNFSNIGEPEGAGMRGKTSFEKLWQDIIELQFPKANQNQQGVQLGDMKKYSEEKVDAMRQQKDEELEQYKKEIERAKRFESQKLNAAGGPGTEGKLVVKKKAVVAGGAVKRSVPPNR</sequence>
<dbReference type="Pfam" id="PF05783">
    <property type="entry name" value="DLIC"/>
    <property type="match status" value="2"/>
</dbReference>
<keyword evidence="7" id="KW-0963">Cytoplasm</keyword>
<reference evidence="17 18" key="1">
    <citation type="submission" date="2014-06" db="EMBL/GenBank/DDBJ databases">
        <authorList>
            <person name="Swart Estienne"/>
        </authorList>
    </citation>
    <scope>NUCLEOTIDE SEQUENCE [LARGE SCALE GENOMIC DNA]</scope>
    <source>
        <strain evidence="17 18">130c</strain>
    </source>
</reference>
<evidence type="ECO:0000256" key="15">
    <source>
        <dbReference type="SAM" id="Coils"/>
    </source>
</evidence>